<dbReference type="InterPro" id="IPR017927">
    <property type="entry name" value="FAD-bd_FR_type"/>
</dbReference>
<dbReference type="InterPro" id="IPR001094">
    <property type="entry name" value="Flavdoxin-like"/>
</dbReference>
<dbReference type="SUPFAM" id="SSF52218">
    <property type="entry name" value="Flavoproteins"/>
    <property type="match status" value="1"/>
</dbReference>
<keyword evidence="3" id="KW-0249">Electron transport</keyword>
<reference evidence="8 9" key="1">
    <citation type="submission" date="2023-08" db="EMBL/GenBank/DDBJ databases">
        <authorList>
            <person name="Joshi A."/>
            <person name="Thite S."/>
        </authorList>
    </citation>
    <scope>NUCLEOTIDE SEQUENCE [LARGE SCALE GENOMIC DNA]</scope>
    <source>
        <strain evidence="8 9">1E1</strain>
    </source>
</reference>
<evidence type="ECO:0000256" key="3">
    <source>
        <dbReference type="ARBA" id="ARBA00022982"/>
    </source>
</evidence>
<dbReference type="PANTHER" id="PTHR19384">
    <property type="entry name" value="NITRIC OXIDE SYNTHASE-RELATED"/>
    <property type="match status" value="1"/>
</dbReference>
<dbReference type="RefSeq" id="WP_305946182.1">
    <property type="nucleotide sequence ID" value="NZ_JAUZVY010000006.1"/>
</dbReference>
<evidence type="ECO:0000259" key="7">
    <source>
        <dbReference type="PROSITE" id="PS51384"/>
    </source>
</evidence>
<evidence type="ECO:0000256" key="1">
    <source>
        <dbReference type="ARBA" id="ARBA00022630"/>
    </source>
</evidence>
<accession>A0ABT9GT38</accession>
<evidence type="ECO:0000259" key="6">
    <source>
        <dbReference type="PROSITE" id="PS50902"/>
    </source>
</evidence>
<evidence type="ECO:0000256" key="4">
    <source>
        <dbReference type="ARBA" id="ARBA00023797"/>
    </source>
</evidence>
<dbReference type="Pfam" id="PF00175">
    <property type="entry name" value="NAD_binding_1"/>
    <property type="match status" value="1"/>
</dbReference>
<evidence type="ECO:0000313" key="9">
    <source>
        <dbReference type="Proteomes" id="UP001236258"/>
    </source>
</evidence>
<dbReference type="PROSITE" id="PS51384">
    <property type="entry name" value="FAD_FR"/>
    <property type="match status" value="1"/>
</dbReference>
<proteinExistence type="predicted"/>
<evidence type="ECO:0000256" key="5">
    <source>
        <dbReference type="SAM" id="Phobius"/>
    </source>
</evidence>
<dbReference type="InterPro" id="IPR029039">
    <property type="entry name" value="Flavoprotein-like_sf"/>
</dbReference>
<feature type="domain" description="FAD-binding FR-type" evidence="7">
    <location>
        <begin position="251"/>
        <end position="416"/>
    </location>
</feature>
<sequence>MLFSVLSHPLLLLLAVVLLAVVLRYSHHAKTHLLSSAKGLEQLSLLAFFSLVGLLWLTPLAFGWSFVWLWCLCTQLLLLAVRQLQRRPLKPDAKAPADWLIGYASQSGTAEQLARHSAAQLMRSGKRVQTLPLNALAATPLQQFQQALFIVSTYGEGEAPDNGQQFLQQARQQQLGLSGLNFAVLALGDRSYQHFCAFGHWLHQWLTQQGASAMQPLLPWDQGQRDTTPWQQWQQLLQQLGASQIQPTVSPSWLKLPLKSRYCTNPGSQGSPCFVVKFPRTTEMNWQAGDLLEIQPEHSRCTVALWLTEHQVFGCQTVRFYQQQLPLCRALAQIELPAQGPSEQESLEQWLQQQPLLPLRSYSIASIADEGELMLLVRQVKKADGLGLGSGWLTSYALEGQPVQCRLRTHPNFHLPEDDRPLIFICNGTGIAGIRGLLAERVKRGHQQNWLLFGERQHKVDNFFAKDLQLWQQQGFLPELDRVFSRDAGDPCDASNERYVQHRLAKRLPELKAWLAQGAAMYLCGSLEGMGQAVDALLRRELGDAQLTELQQQGRYRRDLY</sequence>
<dbReference type="EC" id="1.6.2.4" evidence="4"/>
<dbReference type="SUPFAM" id="SSF52343">
    <property type="entry name" value="Ferredoxin reductase-like, C-terminal NADP-linked domain"/>
    <property type="match status" value="1"/>
</dbReference>
<protein>
    <recommendedName>
        <fullName evidence="4">NADPH--hemoprotein reductase</fullName>
        <ecNumber evidence="4">1.6.2.4</ecNumber>
    </recommendedName>
</protein>
<keyword evidence="5" id="KW-0812">Transmembrane</keyword>
<dbReference type="Pfam" id="PF00258">
    <property type="entry name" value="Flavodoxin_1"/>
    <property type="match status" value="1"/>
</dbReference>
<dbReference type="CDD" id="cd06200">
    <property type="entry name" value="SiR_like1"/>
    <property type="match status" value="1"/>
</dbReference>
<dbReference type="PROSITE" id="PS50902">
    <property type="entry name" value="FLAVODOXIN_LIKE"/>
    <property type="match status" value="1"/>
</dbReference>
<keyword evidence="3" id="KW-0813">Transport</keyword>
<evidence type="ECO:0000313" key="8">
    <source>
        <dbReference type="EMBL" id="MDP4530143.1"/>
    </source>
</evidence>
<dbReference type="Proteomes" id="UP001236258">
    <property type="component" value="Unassembled WGS sequence"/>
</dbReference>
<dbReference type="PANTHER" id="PTHR19384:SF17">
    <property type="entry name" value="NADPH--CYTOCHROME P450 REDUCTASE"/>
    <property type="match status" value="1"/>
</dbReference>
<gene>
    <name evidence="8" type="ORF">Q3O59_14030</name>
</gene>
<dbReference type="SUPFAM" id="SSF63380">
    <property type="entry name" value="Riboflavin synthase domain-like"/>
    <property type="match status" value="1"/>
</dbReference>
<keyword evidence="9" id="KW-1185">Reference proteome</keyword>
<dbReference type="InterPro" id="IPR001433">
    <property type="entry name" value="OxRdtase_FAD/NAD-bd"/>
</dbReference>
<keyword evidence="2" id="KW-0288">FMN</keyword>
<dbReference type="InterPro" id="IPR017938">
    <property type="entry name" value="Riboflavin_synthase-like_b-brl"/>
</dbReference>
<keyword evidence="1" id="KW-0285">Flavoprotein</keyword>
<dbReference type="PRINTS" id="PR00371">
    <property type="entry name" value="FPNCR"/>
</dbReference>
<name>A0ABT9GT38_9GAMM</name>
<dbReference type="PRINTS" id="PR00369">
    <property type="entry name" value="FLAVODOXIN"/>
</dbReference>
<evidence type="ECO:0000256" key="2">
    <source>
        <dbReference type="ARBA" id="ARBA00022643"/>
    </source>
</evidence>
<dbReference type="InterPro" id="IPR039261">
    <property type="entry name" value="FNR_nucleotide-bd"/>
</dbReference>
<dbReference type="EMBL" id="JAUZVY010000006">
    <property type="protein sequence ID" value="MDP4530143.1"/>
    <property type="molecule type" value="Genomic_DNA"/>
</dbReference>
<feature type="transmembrane region" description="Helical" evidence="5">
    <location>
        <begin position="6"/>
        <end position="27"/>
    </location>
</feature>
<feature type="domain" description="Flavodoxin-like" evidence="6">
    <location>
        <begin position="99"/>
        <end position="238"/>
    </location>
</feature>
<dbReference type="Gene3D" id="3.40.50.360">
    <property type="match status" value="1"/>
</dbReference>
<organism evidence="8 9">
    <name type="scientific">Alkalimonas delamerensis</name>
    <dbReference type="NCBI Taxonomy" id="265981"/>
    <lineage>
        <taxon>Bacteria</taxon>
        <taxon>Pseudomonadati</taxon>
        <taxon>Pseudomonadota</taxon>
        <taxon>Gammaproteobacteria</taxon>
        <taxon>Alkalimonas</taxon>
    </lineage>
</organism>
<keyword evidence="5" id="KW-1133">Transmembrane helix</keyword>
<dbReference type="Gene3D" id="3.40.50.80">
    <property type="entry name" value="Nucleotide-binding domain of ferredoxin-NADP reductase (FNR) module"/>
    <property type="match status" value="1"/>
</dbReference>
<comment type="caution">
    <text evidence="8">The sequence shown here is derived from an EMBL/GenBank/DDBJ whole genome shotgun (WGS) entry which is preliminary data.</text>
</comment>
<keyword evidence="5" id="KW-0472">Membrane</keyword>
<dbReference type="InterPro" id="IPR008254">
    <property type="entry name" value="Flavodoxin/NO_synth"/>
</dbReference>
<dbReference type="InterPro" id="IPR001709">
    <property type="entry name" value="Flavoprot_Pyr_Nucl_cyt_Rdtase"/>
</dbReference>